<evidence type="ECO:0000256" key="7">
    <source>
        <dbReference type="ARBA" id="ARBA00022741"/>
    </source>
</evidence>
<dbReference type="Pfam" id="PF23598">
    <property type="entry name" value="LRR_14"/>
    <property type="match status" value="1"/>
</dbReference>
<dbReference type="SMART" id="SM00220">
    <property type="entry name" value="S_TKc"/>
    <property type="match status" value="1"/>
</dbReference>
<keyword evidence="2" id="KW-0723">Serine/threonine-protein kinase</keyword>
<dbReference type="InterPro" id="IPR032675">
    <property type="entry name" value="LRR_dom_sf"/>
</dbReference>
<keyword evidence="9 12" id="KW-0067">ATP-binding</keyword>
<proteinExistence type="predicted"/>
<protein>
    <submittedName>
        <fullName evidence="16">Probable LRR receptor-like serine/threonine-protein kinase At3g47570</fullName>
    </submittedName>
</protein>
<evidence type="ECO:0000259" key="14">
    <source>
        <dbReference type="PROSITE" id="PS50011"/>
    </source>
</evidence>
<dbReference type="InterPro" id="IPR051809">
    <property type="entry name" value="Plant_receptor-like_S/T_kinase"/>
</dbReference>
<keyword evidence="7 12" id="KW-0547">Nucleotide-binding</keyword>
<dbReference type="PANTHER" id="PTHR27008:SF610">
    <property type="entry name" value="SERINE-THREONINE_TYROSINE-PROTEIN KINASE CATALYTIC DOMAIN-CONTAINING PROTEIN"/>
    <property type="match status" value="1"/>
</dbReference>
<keyword evidence="11 13" id="KW-0472">Membrane</keyword>
<evidence type="ECO:0000256" key="13">
    <source>
        <dbReference type="SAM" id="Phobius"/>
    </source>
</evidence>
<sequence>MLSGNNLSGVIPSSLQNLQSLLYLYLAGNNLEGTIPSYLVKHRSLIELDLSSNNLSGPILFPVAGSLLYLNLSRNHLNGVLPMEIGNLKHLDKLDVSGNILDGEIPSSLGNCDGLTILRMQDNLFHGPLPQSISSLRSIEELDLSNNSFYGEIPKFLEAFQYLDMLNLSYNHLEGPLPTGGVFRNVSVTFVAGNEKLCGGMPEFQLPECVSQNSKSRAGVHKLKLTIAVVFGLLGITLVVTFLCLCWLKQKRNEPHSSLFDDSLLNLSYGTLLKATDGFSATNLIGAGSFGSVYKGLLQENGTVIAVKVLNLTQHGALKSFKAECEALKHVRHRNLPKVLTACSGIDYKGDEFKALVYEFMVNGSLEEWLHPNPAPNDADGHSKKLSLVQRIDISIDVASALDYLHNQCESPIMHCDLKPSNVLVDADMVGHVGDFGLAKIVLESTSDTKANMSSTGLRGTVGYAAPEYANGSQISREGDVYSYGVLLLEMFTGLSPTSDMFRDNLNLHNYVSEAVPQRVVEITDPVLLYEGESHNSSQTSLQERNLIVQECLETIYRVGLACSVEEPRERMSIDKVATHLHSIRRKLVASSLLG</sequence>
<keyword evidence="8" id="KW-0418">Kinase</keyword>
<evidence type="ECO:0000256" key="4">
    <source>
        <dbReference type="ARBA" id="ARBA00022679"/>
    </source>
</evidence>
<evidence type="ECO:0000256" key="9">
    <source>
        <dbReference type="ARBA" id="ARBA00022840"/>
    </source>
</evidence>
<keyword evidence="3" id="KW-0433">Leucine-rich repeat</keyword>
<dbReference type="InterPro" id="IPR001611">
    <property type="entry name" value="Leu-rich_rpt"/>
</dbReference>
<evidence type="ECO:0000256" key="2">
    <source>
        <dbReference type="ARBA" id="ARBA00022527"/>
    </source>
</evidence>
<dbReference type="InterPro" id="IPR001245">
    <property type="entry name" value="Ser-Thr/Tyr_kinase_cat_dom"/>
</dbReference>
<evidence type="ECO:0000313" key="15">
    <source>
        <dbReference type="Proteomes" id="UP000827889"/>
    </source>
</evidence>
<evidence type="ECO:0000256" key="10">
    <source>
        <dbReference type="ARBA" id="ARBA00022989"/>
    </source>
</evidence>
<dbReference type="PANTHER" id="PTHR27008">
    <property type="entry name" value="OS04G0122200 PROTEIN"/>
    <property type="match status" value="1"/>
</dbReference>
<name>A0ABM3H0L6_9MYRT</name>
<dbReference type="PROSITE" id="PS00108">
    <property type="entry name" value="PROTEIN_KINASE_ST"/>
    <property type="match status" value="1"/>
</dbReference>
<evidence type="ECO:0000313" key="16">
    <source>
        <dbReference type="RefSeq" id="XP_048130139.1"/>
    </source>
</evidence>
<dbReference type="Gene3D" id="3.80.10.10">
    <property type="entry name" value="Ribonuclease Inhibitor"/>
    <property type="match status" value="1"/>
</dbReference>
<dbReference type="SUPFAM" id="SSF52058">
    <property type="entry name" value="L domain-like"/>
    <property type="match status" value="1"/>
</dbReference>
<dbReference type="InterPro" id="IPR000719">
    <property type="entry name" value="Prot_kinase_dom"/>
</dbReference>
<dbReference type="SUPFAM" id="SSF56112">
    <property type="entry name" value="Protein kinase-like (PK-like)"/>
    <property type="match status" value="1"/>
</dbReference>
<evidence type="ECO:0000256" key="3">
    <source>
        <dbReference type="ARBA" id="ARBA00022614"/>
    </source>
</evidence>
<reference evidence="16" key="2">
    <citation type="submission" date="2025-08" db="UniProtKB">
        <authorList>
            <consortium name="RefSeq"/>
        </authorList>
    </citation>
    <scope>IDENTIFICATION</scope>
    <source>
        <tissue evidence="16">Leaf</tissue>
    </source>
</reference>
<feature type="binding site" evidence="12">
    <location>
        <position position="308"/>
    </location>
    <ligand>
        <name>ATP</name>
        <dbReference type="ChEBI" id="CHEBI:30616"/>
    </ligand>
</feature>
<evidence type="ECO:0000256" key="1">
    <source>
        <dbReference type="ARBA" id="ARBA00004370"/>
    </source>
</evidence>
<evidence type="ECO:0000256" key="5">
    <source>
        <dbReference type="ARBA" id="ARBA00022692"/>
    </source>
</evidence>
<reference evidence="15" key="1">
    <citation type="submission" date="2025-05" db="UniProtKB">
        <authorList>
            <consortium name="RefSeq"/>
        </authorList>
    </citation>
    <scope>NUCLEOTIDE SEQUENCE [LARGE SCALE GENOMIC DNA]</scope>
</reference>
<evidence type="ECO:0000256" key="8">
    <source>
        <dbReference type="ARBA" id="ARBA00022777"/>
    </source>
</evidence>
<dbReference type="Proteomes" id="UP000827889">
    <property type="component" value="Chromosome 2"/>
</dbReference>
<dbReference type="PROSITE" id="PS00107">
    <property type="entry name" value="PROTEIN_KINASE_ATP"/>
    <property type="match status" value="1"/>
</dbReference>
<feature type="domain" description="Protein kinase" evidence="14">
    <location>
        <begin position="279"/>
        <end position="585"/>
    </location>
</feature>
<feature type="transmembrane region" description="Helical" evidence="13">
    <location>
        <begin position="225"/>
        <end position="248"/>
    </location>
</feature>
<accession>A0ABM3H0L6</accession>
<keyword evidence="4" id="KW-0808">Transferase</keyword>
<dbReference type="RefSeq" id="XP_048130139.1">
    <property type="nucleotide sequence ID" value="XM_048274182.1"/>
</dbReference>
<dbReference type="Pfam" id="PF07714">
    <property type="entry name" value="PK_Tyr_Ser-Thr"/>
    <property type="match status" value="1"/>
</dbReference>
<keyword evidence="10 13" id="KW-1133">Transmembrane helix</keyword>
<gene>
    <name evidence="16" type="primary">LOC125313800</name>
</gene>
<dbReference type="PROSITE" id="PS50011">
    <property type="entry name" value="PROTEIN_KINASE_DOM"/>
    <property type="match status" value="1"/>
</dbReference>
<dbReference type="InterPro" id="IPR055414">
    <property type="entry name" value="LRR_R13L4/SHOC2-like"/>
</dbReference>
<dbReference type="Pfam" id="PF13855">
    <property type="entry name" value="LRR_8"/>
    <property type="match status" value="1"/>
</dbReference>
<keyword evidence="15" id="KW-1185">Reference proteome</keyword>
<evidence type="ECO:0000256" key="12">
    <source>
        <dbReference type="PROSITE-ProRule" id="PRU10141"/>
    </source>
</evidence>
<evidence type="ECO:0000256" key="6">
    <source>
        <dbReference type="ARBA" id="ARBA00022737"/>
    </source>
</evidence>
<dbReference type="Gene3D" id="3.30.200.20">
    <property type="entry name" value="Phosphorylase Kinase, domain 1"/>
    <property type="match status" value="1"/>
</dbReference>
<dbReference type="Gene3D" id="1.10.510.10">
    <property type="entry name" value="Transferase(Phosphotransferase) domain 1"/>
    <property type="match status" value="1"/>
</dbReference>
<dbReference type="InterPro" id="IPR017441">
    <property type="entry name" value="Protein_kinase_ATP_BS"/>
</dbReference>
<organism evidence="15 16">
    <name type="scientific">Rhodamnia argentea</name>
    <dbReference type="NCBI Taxonomy" id="178133"/>
    <lineage>
        <taxon>Eukaryota</taxon>
        <taxon>Viridiplantae</taxon>
        <taxon>Streptophyta</taxon>
        <taxon>Embryophyta</taxon>
        <taxon>Tracheophyta</taxon>
        <taxon>Spermatophyta</taxon>
        <taxon>Magnoliopsida</taxon>
        <taxon>eudicotyledons</taxon>
        <taxon>Gunneridae</taxon>
        <taxon>Pentapetalae</taxon>
        <taxon>rosids</taxon>
        <taxon>malvids</taxon>
        <taxon>Myrtales</taxon>
        <taxon>Myrtaceae</taxon>
        <taxon>Myrtoideae</taxon>
        <taxon>Myrteae</taxon>
        <taxon>Australasian group</taxon>
        <taxon>Rhodamnia</taxon>
    </lineage>
</organism>
<dbReference type="InterPro" id="IPR011009">
    <property type="entry name" value="Kinase-like_dom_sf"/>
</dbReference>
<dbReference type="GeneID" id="125313800"/>
<keyword evidence="5 13" id="KW-0812">Transmembrane</keyword>
<evidence type="ECO:0000256" key="11">
    <source>
        <dbReference type="ARBA" id="ARBA00023136"/>
    </source>
</evidence>
<comment type="subcellular location">
    <subcellularLocation>
        <location evidence="1">Membrane</location>
    </subcellularLocation>
</comment>
<dbReference type="InterPro" id="IPR008271">
    <property type="entry name" value="Ser/Thr_kinase_AS"/>
</dbReference>
<keyword evidence="6" id="KW-0677">Repeat</keyword>